<name>A0A5B7CDX7_DAVIN</name>
<protein>
    <recommendedName>
        <fullName evidence="2">Reverse transcriptase zinc-binding domain-containing protein</fullName>
    </recommendedName>
</protein>
<dbReference type="PROSITE" id="PS51257">
    <property type="entry name" value="PROKAR_LIPOPROTEIN"/>
    <property type="match status" value="1"/>
</dbReference>
<gene>
    <name evidence="1" type="ORF">Din_047044</name>
</gene>
<proteinExistence type="predicted"/>
<sequence length="122" mass="14564">MCKNAAETVDHLLIRCPFVREVCNLLLSLFGCHWVFPGNARQVLLTWQGTRVNRSVKKAWNMASICLLWCTWKERNRRTFEDVERPLFSFKDSFLRLLYFWMTEAFYVNVESYVDFLGSLRL</sequence>
<evidence type="ECO:0000313" key="1">
    <source>
        <dbReference type="EMBL" id="MPA77603.1"/>
    </source>
</evidence>
<organism evidence="1">
    <name type="scientific">Davidia involucrata</name>
    <name type="common">Dove tree</name>
    <dbReference type="NCBI Taxonomy" id="16924"/>
    <lineage>
        <taxon>Eukaryota</taxon>
        <taxon>Viridiplantae</taxon>
        <taxon>Streptophyta</taxon>
        <taxon>Embryophyta</taxon>
        <taxon>Tracheophyta</taxon>
        <taxon>Spermatophyta</taxon>
        <taxon>Magnoliopsida</taxon>
        <taxon>eudicotyledons</taxon>
        <taxon>Gunneridae</taxon>
        <taxon>Pentapetalae</taxon>
        <taxon>asterids</taxon>
        <taxon>Cornales</taxon>
        <taxon>Nyssaceae</taxon>
        <taxon>Davidia</taxon>
    </lineage>
</organism>
<evidence type="ECO:0008006" key="2">
    <source>
        <dbReference type="Google" id="ProtNLM"/>
    </source>
</evidence>
<dbReference type="AlphaFoldDB" id="A0A5B7CDX7"/>
<reference evidence="1" key="1">
    <citation type="submission" date="2019-08" db="EMBL/GenBank/DDBJ databases">
        <title>Reference gene set and small RNA set construction with multiple tissues from Davidia involucrata Baill.</title>
        <authorList>
            <person name="Yang H."/>
            <person name="Zhou C."/>
            <person name="Li G."/>
            <person name="Wang J."/>
            <person name="Gao P."/>
            <person name="Wang M."/>
            <person name="Wang R."/>
            <person name="Zhao Y."/>
        </authorList>
    </citation>
    <scope>NUCLEOTIDE SEQUENCE</scope>
    <source>
        <tissue evidence="1">Mixed with DoveR01_LX</tissue>
    </source>
</reference>
<dbReference type="EMBL" id="GHES01047044">
    <property type="protein sequence ID" value="MPA77603.1"/>
    <property type="molecule type" value="Transcribed_RNA"/>
</dbReference>
<accession>A0A5B7CDX7</accession>